<accession>A0A074XAS0</accession>
<comment type="subcellular location">
    <subcellularLocation>
        <location evidence="1">Membrane</location>
        <topology evidence="1">Multi-pass membrane protein</topology>
    </subcellularLocation>
</comment>
<keyword evidence="2" id="KW-0813">Transport</keyword>
<dbReference type="Pfam" id="PF07690">
    <property type="entry name" value="MFS_1"/>
    <property type="match status" value="1"/>
</dbReference>
<feature type="transmembrane region" description="Helical" evidence="6">
    <location>
        <begin position="43"/>
        <end position="61"/>
    </location>
</feature>
<feature type="transmembrane region" description="Helical" evidence="6">
    <location>
        <begin position="309"/>
        <end position="329"/>
    </location>
</feature>
<dbReference type="GeneID" id="25411247"/>
<dbReference type="InterPro" id="IPR036259">
    <property type="entry name" value="MFS_trans_sf"/>
</dbReference>
<evidence type="ECO:0000256" key="4">
    <source>
        <dbReference type="ARBA" id="ARBA00022989"/>
    </source>
</evidence>
<dbReference type="EMBL" id="KL584713">
    <property type="protein sequence ID" value="KEQ71726.1"/>
    <property type="molecule type" value="Genomic_DNA"/>
</dbReference>
<evidence type="ECO:0000259" key="7">
    <source>
        <dbReference type="PROSITE" id="PS50850"/>
    </source>
</evidence>
<dbReference type="FunFam" id="1.20.1250.20:FF:000034">
    <property type="entry name" value="MFS general substrate transporter"/>
    <property type="match status" value="1"/>
</dbReference>
<evidence type="ECO:0000313" key="9">
    <source>
        <dbReference type="Proteomes" id="UP000027730"/>
    </source>
</evidence>
<feature type="transmembrane region" description="Helical" evidence="6">
    <location>
        <begin position="202"/>
        <end position="224"/>
    </location>
</feature>
<feature type="transmembrane region" description="Helical" evidence="6">
    <location>
        <begin position="398"/>
        <end position="419"/>
    </location>
</feature>
<feature type="transmembrane region" description="Helical" evidence="6">
    <location>
        <begin position="109"/>
        <end position="128"/>
    </location>
</feature>
<keyword evidence="3 6" id="KW-0812">Transmembrane</keyword>
<proteinExistence type="predicted"/>
<dbReference type="AlphaFoldDB" id="A0A074XAS0"/>
<feature type="transmembrane region" description="Helical" evidence="6">
    <location>
        <begin position="336"/>
        <end position="353"/>
    </location>
</feature>
<feature type="transmembrane region" description="Helical" evidence="6">
    <location>
        <begin position="134"/>
        <end position="157"/>
    </location>
</feature>
<name>A0A074XAS0_9PEZI</name>
<feature type="domain" description="Major facilitator superfamily (MFS) profile" evidence="7">
    <location>
        <begin position="43"/>
        <end position="458"/>
    </location>
</feature>
<dbReference type="HOGENOM" id="CLU_001265_0_1_1"/>
<dbReference type="GO" id="GO:0022857">
    <property type="term" value="F:transmembrane transporter activity"/>
    <property type="evidence" value="ECO:0007669"/>
    <property type="project" value="InterPro"/>
</dbReference>
<dbReference type="PANTHER" id="PTHR43791:SF52">
    <property type="entry name" value="TRANSPORTER, PUTATIVE (AFU_ORTHOLOGUE AFUA_1G11820)-RELATED"/>
    <property type="match status" value="1"/>
</dbReference>
<dbReference type="FunFam" id="1.20.1250.20:FF:000068">
    <property type="entry name" value="MFS general substrate transporter"/>
    <property type="match status" value="1"/>
</dbReference>
<evidence type="ECO:0000256" key="5">
    <source>
        <dbReference type="ARBA" id="ARBA00023136"/>
    </source>
</evidence>
<feature type="transmembrane region" description="Helical" evidence="6">
    <location>
        <begin position="81"/>
        <end position="102"/>
    </location>
</feature>
<feature type="transmembrane region" description="Helical" evidence="6">
    <location>
        <begin position="272"/>
        <end position="297"/>
    </location>
</feature>
<evidence type="ECO:0000256" key="6">
    <source>
        <dbReference type="SAM" id="Phobius"/>
    </source>
</evidence>
<reference evidence="8 9" key="1">
    <citation type="journal article" date="2014" name="BMC Genomics">
        <title>Genome sequencing of four Aureobasidium pullulans varieties: biotechnological potential, stress tolerance, and description of new species.</title>
        <authorList>
            <person name="Gostin Ar C."/>
            <person name="Ohm R.A."/>
            <person name="Kogej T."/>
            <person name="Sonjak S."/>
            <person name="Turk M."/>
            <person name="Zajc J."/>
            <person name="Zalar P."/>
            <person name="Grube M."/>
            <person name="Sun H."/>
            <person name="Han J."/>
            <person name="Sharma A."/>
            <person name="Chiniquy J."/>
            <person name="Ngan C.Y."/>
            <person name="Lipzen A."/>
            <person name="Barry K."/>
            <person name="Grigoriev I.V."/>
            <person name="Gunde-Cimerman N."/>
        </authorList>
    </citation>
    <scope>NUCLEOTIDE SEQUENCE [LARGE SCALE GENOMIC DNA]</scope>
    <source>
        <strain evidence="8 9">CBS 147.97</strain>
    </source>
</reference>
<keyword evidence="4 6" id="KW-1133">Transmembrane helix</keyword>
<dbReference type="InterPro" id="IPR020846">
    <property type="entry name" value="MFS_dom"/>
</dbReference>
<feature type="transmembrane region" description="Helical" evidence="6">
    <location>
        <begin position="169"/>
        <end position="190"/>
    </location>
</feature>
<dbReference type="Proteomes" id="UP000027730">
    <property type="component" value="Unassembled WGS sequence"/>
</dbReference>
<feature type="transmembrane region" description="Helical" evidence="6">
    <location>
        <begin position="365"/>
        <end position="386"/>
    </location>
</feature>
<dbReference type="InterPro" id="IPR011701">
    <property type="entry name" value="MFS"/>
</dbReference>
<evidence type="ECO:0000256" key="1">
    <source>
        <dbReference type="ARBA" id="ARBA00004141"/>
    </source>
</evidence>
<evidence type="ECO:0000256" key="3">
    <source>
        <dbReference type="ARBA" id="ARBA00022692"/>
    </source>
</evidence>
<dbReference type="RefSeq" id="XP_013425843.1">
    <property type="nucleotide sequence ID" value="XM_013570389.1"/>
</dbReference>
<keyword evidence="9" id="KW-1185">Reference proteome</keyword>
<dbReference type="PANTHER" id="PTHR43791">
    <property type="entry name" value="PERMEASE-RELATED"/>
    <property type="match status" value="1"/>
</dbReference>
<dbReference type="GO" id="GO:0016020">
    <property type="term" value="C:membrane"/>
    <property type="evidence" value="ECO:0007669"/>
    <property type="project" value="UniProtKB-SubCell"/>
</dbReference>
<protein>
    <submittedName>
        <fullName evidence="8">MFS general substrate transporter</fullName>
    </submittedName>
</protein>
<evidence type="ECO:0000256" key="2">
    <source>
        <dbReference type="ARBA" id="ARBA00022448"/>
    </source>
</evidence>
<sequence>MNDTSKKHSIEHFEFVEGNGSDTAVFIDPIAEKKLLRKIDLRILPPLTVLFLLAFLDRTNIGNAKIQGMTAELKMGGHDYNIALFVFFIPYILFEVPSNVVLKKIAPSLWLSCIMVLWGIATIGQGLVNTFEGLVAMRVLVGIFEAGLFPGCIYLISMYYQRYELQWRLSLFFSASILAGGFGGLLAYALAKMDGVGGYSGWRWIFIIEGILTVLVGFAARFWVCDWPETAKFLTEEERLLLITRLQTDSGEAVMNRLDKAATRRIFTDWKIYCGVVMYMGIVNTGYSGSFFVPTIIREMGYTSASAQIRSIPIFVVAAICSLVAAWLTDRLRHRFSFCIFGLVVASIGYIMLLCQTNLTVGVKYFALFLVVPGGYITQPIVLAWVQNCMSGHYKRSVSAAMTVGFGNLGGIVASNVFFTEEAPLYRTGYGVGLGFLWICGLGCVVLFVGVILENKKRDRGERDDRLNWSDVDNLGDDHPTFRFTT</sequence>
<gene>
    <name evidence="8" type="ORF">M436DRAFT_50425</name>
</gene>
<dbReference type="Gene3D" id="1.20.1250.20">
    <property type="entry name" value="MFS general substrate transporter like domains"/>
    <property type="match status" value="2"/>
</dbReference>
<dbReference type="PROSITE" id="PS50850">
    <property type="entry name" value="MFS"/>
    <property type="match status" value="1"/>
</dbReference>
<organism evidence="8 9">
    <name type="scientific">Aureobasidium namibiae CBS 147.97</name>
    <dbReference type="NCBI Taxonomy" id="1043004"/>
    <lineage>
        <taxon>Eukaryota</taxon>
        <taxon>Fungi</taxon>
        <taxon>Dikarya</taxon>
        <taxon>Ascomycota</taxon>
        <taxon>Pezizomycotina</taxon>
        <taxon>Dothideomycetes</taxon>
        <taxon>Dothideomycetidae</taxon>
        <taxon>Dothideales</taxon>
        <taxon>Saccotheciaceae</taxon>
        <taxon>Aureobasidium</taxon>
    </lineage>
</organism>
<keyword evidence="5 6" id="KW-0472">Membrane</keyword>
<evidence type="ECO:0000313" key="8">
    <source>
        <dbReference type="EMBL" id="KEQ71726.1"/>
    </source>
</evidence>
<dbReference type="OrthoDB" id="19923at2759"/>
<dbReference type="SUPFAM" id="SSF103473">
    <property type="entry name" value="MFS general substrate transporter"/>
    <property type="match status" value="1"/>
</dbReference>
<feature type="transmembrane region" description="Helical" evidence="6">
    <location>
        <begin position="431"/>
        <end position="453"/>
    </location>
</feature>